<sequence>WRRLDTTTRPFSSILTIFGHFWAVMERREEGECSDAHDDSFDVAYKPVSRPDSTKYRYAARELPSSDTDGSSGSDSDSPATTKRRRPNLGPMDICGPQSGDPRVWSVDSAARQPSRPRRRNNVWSTVMEEQVLSQEIGGFGLKRRLDQGERSVESYDYTQALKARGIKPPDSDTEEEEDEEEEEEEEVEEDKEDEEVKVKRLNRKRHIRERISYKKTRSKGGGGGQRNLADLAVGVESSTDEELGRAIAAGLMERKPELIIRVVSVVGRDRAQELYKETQELERNGGLLVLDGSRRRTSGGVYLQLVKSLPSLGKAELQRIFPQEESRSSQQWRKRKRAHRRRERHESKPQGEDAREEELQLGGVLSDDPGGAKCPGSTPVTSPRPSDNEDDPGPLINQLSPSGLPDLISISKPPVLADPRACKPDSTLDTFNGGFLNVGTDVQEVKEDDRTVEAYDEDFLDIHTNEEMELF</sequence>
<evidence type="ECO:0000256" key="3">
    <source>
        <dbReference type="ARBA" id="ARBA00006094"/>
    </source>
</evidence>
<dbReference type="InterPro" id="IPR039047">
    <property type="entry name" value="PHAX"/>
</dbReference>
<name>A0AAW0VTN7_CHEQU</name>
<dbReference type="Gene3D" id="1.10.10.1440">
    <property type="entry name" value="PHAX RNA-binding domain"/>
    <property type="match status" value="1"/>
</dbReference>
<keyword evidence="7" id="KW-0694">RNA-binding</keyword>
<reference evidence="13 14" key="1">
    <citation type="journal article" date="2024" name="BMC Genomics">
        <title>Genome assembly of redclaw crayfish (Cherax quadricarinatus) provides insights into its immune adaptation and hypoxia tolerance.</title>
        <authorList>
            <person name="Liu Z."/>
            <person name="Zheng J."/>
            <person name="Li H."/>
            <person name="Fang K."/>
            <person name="Wang S."/>
            <person name="He J."/>
            <person name="Zhou D."/>
            <person name="Weng S."/>
            <person name="Chi M."/>
            <person name="Gu Z."/>
            <person name="He J."/>
            <person name="Li F."/>
            <person name="Wang M."/>
        </authorList>
    </citation>
    <scope>NUCLEOTIDE SEQUENCE [LARGE SCALE GENOMIC DNA]</scope>
    <source>
        <strain evidence="13">ZL_2023a</strain>
    </source>
</reference>
<evidence type="ECO:0000256" key="5">
    <source>
        <dbReference type="ARBA" id="ARBA00022448"/>
    </source>
</evidence>
<comment type="caution">
    <text evidence="13">The sequence shown here is derived from an EMBL/GenBank/DDBJ whole genome shotgun (WGS) entry which is preliminary data.</text>
</comment>
<evidence type="ECO:0000259" key="12">
    <source>
        <dbReference type="Pfam" id="PF10258"/>
    </source>
</evidence>
<dbReference type="GO" id="GO:0003723">
    <property type="term" value="F:RNA binding"/>
    <property type="evidence" value="ECO:0007669"/>
    <property type="project" value="UniProtKB-KW"/>
</dbReference>
<gene>
    <name evidence="13" type="ORF">OTU49_013384</name>
</gene>
<feature type="compositionally biased region" description="Basic and acidic residues" evidence="11">
    <location>
        <begin position="345"/>
        <end position="354"/>
    </location>
</feature>
<evidence type="ECO:0000256" key="7">
    <source>
        <dbReference type="ARBA" id="ARBA00022884"/>
    </source>
</evidence>
<accession>A0AAW0VTN7</accession>
<evidence type="ECO:0000256" key="1">
    <source>
        <dbReference type="ARBA" id="ARBA00004123"/>
    </source>
</evidence>
<dbReference type="InterPro" id="IPR038092">
    <property type="entry name" value="PHAX_RNA-binding_sf"/>
</dbReference>
<dbReference type="Pfam" id="PF10258">
    <property type="entry name" value="PHAX_RNA-bd"/>
    <property type="match status" value="1"/>
</dbReference>
<feature type="compositionally biased region" description="Low complexity" evidence="11">
    <location>
        <begin position="65"/>
        <end position="78"/>
    </location>
</feature>
<evidence type="ECO:0000313" key="13">
    <source>
        <dbReference type="EMBL" id="KAK8720356.1"/>
    </source>
</evidence>
<feature type="compositionally biased region" description="Acidic residues" evidence="11">
    <location>
        <begin position="172"/>
        <end position="196"/>
    </location>
</feature>
<dbReference type="PANTHER" id="PTHR13135:SF0">
    <property type="entry name" value="PHOSPHORYLATED ADAPTER RNA EXPORT PROTEIN"/>
    <property type="match status" value="1"/>
</dbReference>
<dbReference type="GO" id="GO:0006408">
    <property type="term" value="P:snRNA export from nucleus"/>
    <property type="evidence" value="ECO:0007669"/>
    <property type="project" value="InterPro"/>
</dbReference>
<dbReference type="FunFam" id="1.10.10.1440:FF:000001">
    <property type="entry name" value="phosphorylated adapter RNA export protein-like"/>
    <property type="match status" value="1"/>
</dbReference>
<keyword evidence="8" id="KW-0653">Protein transport</keyword>
<dbReference type="EMBL" id="JARKIK010000524">
    <property type="protein sequence ID" value="KAK8720356.1"/>
    <property type="molecule type" value="Genomic_DNA"/>
</dbReference>
<dbReference type="InterPro" id="IPR019385">
    <property type="entry name" value="PHAX_RNA-binding_domain"/>
</dbReference>
<keyword evidence="14" id="KW-1185">Reference proteome</keyword>
<keyword evidence="5" id="KW-0813">Transport</keyword>
<feature type="region of interest" description="Disordered" evidence="11">
    <location>
        <begin position="321"/>
        <end position="413"/>
    </location>
</feature>
<dbReference type="GO" id="GO:0005737">
    <property type="term" value="C:cytoplasm"/>
    <property type="evidence" value="ECO:0007669"/>
    <property type="project" value="UniProtKB-SubCell"/>
</dbReference>
<evidence type="ECO:0000256" key="9">
    <source>
        <dbReference type="ARBA" id="ARBA00023242"/>
    </source>
</evidence>
<feature type="region of interest" description="Disordered" evidence="11">
    <location>
        <begin position="157"/>
        <end position="197"/>
    </location>
</feature>
<comment type="subcellular location">
    <subcellularLocation>
        <location evidence="2">Cytoplasm</location>
    </subcellularLocation>
    <subcellularLocation>
        <location evidence="1">Nucleus</location>
    </subcellularLocation>
</comment>
<evidence type="ECO:0000256" key="4">
    <source>
        <dbReference type="ARBA" id="ARBA00016856"/>
    </source>
</evidence>
<keyword evidence="6" id="KW-0963">Cytoplasm</keyword>
<feature type="compositionally biased region" description="Basic residues" evidence="11">
    <location>
        <begin position="333"/>
        <end position="344"/>
    </location>
</feature>
<organism evidence="13 14">
    <name type="scientific">Cherax quadricarinatus</name>
    <name type="common">Australian red claw crayfish</name>
    <dbReference type="NCBI Taxonomy" id="27406"/>
    <lineage>
        <taxon>Eukaryota</taxon>
        <taxon>Metazoa</taxon>
        <taxon>Ecdysozoa</taxon>
        <taxon>Arthropoda</taxon>
        <taxon>Crustacea</taxon>
        <taxon>Multicrustacea</taxon>
        <taxon>Malacostraca</taxon>
        <taxon>Eumalacostraca</taxon>
        <taxon>Eucarida</taxon>
        <taxon>Decapoda</taxon>
        <taxon>Pleocyemata</taxon>
        <taxon>Astacidea</taxon>
        <taxon>Parastacoidea</taxon>
        <taxon>Parastacidae</taxon>
        <taxon>Cherax</taxon>
    </lineage>
</organism>
<keyword evidence="9" id="KW-0539">Nucleus</keyword>
<dbReference type="AlphaFoldDB" id="A0AAW0VTN7"/>
<feature type="domain" description="Phosphorylated adapter RNA export protein RNA-binding" evidence="12">
    <location>
        <begin position="246"/>
        <end position="325"/>
    </location>
</feature>
<evidence type="ECO:0000256" key="10">
    <source>
        <dbReference type="ARBA" id="ARBA00030834"/>
    </source>
</evidence>
<feature type="non-terminal residue" evidence="13">
    <location>
        <position position="1"/>
    </location>
</feature>
<dbReference type="GO" id="GO:0005634">
    <property type="term" value="C:nucleus"/>
    <property type="evidence" value="ECO:0007669"/>
    <property type="project" value="UniProtKB-SubCell"/>
</dbReference>
<dbReference type="PANTHER" id="PTHR13135">
    <property type="entry name" value="CYTOSOLIC RESINIFERATOXIN BINDING PROTEIN RBP-26"/>
    <property type="match status" value="1"/>
</dbReference>
<evidence type="ECO:0000256" key="2">
    <source>
        <dbReference type="ARBA" id="ARBA00004496"/>
    </source>
</evidence>
<dbReference type="GO" id="GO:0015031">
    <property type="term" value="P:protein transport"/>
    <property type="evidence" value="ECO:0007669"/>
    <property type="project" value="UniProtKB-KW"/>
</dbReference>
<protein>
    <recommendedName>
        <fullName evidence="4">Phosphorylated adapter RNA export protein</fullName>
    </recommendedName>
    <alternativeName>
        <fullName evidence="10">RNA U small nuclear RNA export adapter protein</fullName>
    </alternativeName>
</protein>
<evidence type="ECO:0000256" key="11">
    <source>
        <dbReference type="SAM" id="MobiDB-lite"/>
    </source>
</evidence>
<evidence type="ECO:0000256" key="8">
    <source>
        <dbReference type="ARBA" id="ARBA00022927"/>
    </source>
</evidence>
<dbReference type="Proteomes" id="UP001445076">
    <property type="component" value="Unassembled WGS sequence"/>
</dbReference>
<comment type="similarity">
    <text evidence="3">Belongs to the PHAX family.</text>
</comment>
<evidence type="ECO:0000256" key="6">
    <source>
        <dbReference type="ARBA" id="ARBA00022490"/>
    </source>
</evidence>
<feature type="region of interest" description="Disordered" evidence="11">
    <location>
        <begin position="54"/>
        <end position="123"/>
    </location>
</feature>
<evidence type="ECO:0000313" key="14">
    <source>
        <dbReference type="Proteomes" id="UP001445076"/>
    </source>
</evidence>
<proteinExistence type="inferred from homology"/>